<reference evidence="3 4" key="1">
    <citation type="submission" date="2015-02" db="EMBL/GenBank/DDBJ databases">
        <title>Improved understanding of the partial-nitritation anammox process through 23 genomes representing the majority of the microbial community.</title>
        <authorList>
            <person name="Speth D.R."/>
            <person name="In T Zandt M."/>
            <person name="Guerrero Cruz S."/>
            <person name="Jetten M.S."/>
            <person name="Dutilh B.E."/>
        </authorList>
    </citation>
    <scope>NUCLEOTIDE SEQUENCE [LARGE SCALE GENOMIC DNA]</scope>
    <source>
        <strain evidence="3">OLB20</strain>
    </source>
</reference>
<dbReference type="AlphaFoldDB" id="A0A136LVP7"/>
<evidence type="ECO:0000313" key="3">
    <source>
        <dbReference type="EMBL" id="KXK25715.1"/>
    </source>
</evidence>
<evidence type="ECO:0000256" key="1">
    <source>
        <dbReference type="ARBA" id="ARBA00022801"/>
    </source>
</evidence>
<name>A0A136LVP7_9BACT</name>
<dbReference type="Proteomes" id="UP000070457">
    <property type="component" value="Unassembled WGS sequence"/>
</dbReference>
<dbReference type="GO" id="GO:0006229">
    <property type="term" value="P:dUTP biosynthetic process"/>
    <property type="evidence" value="ECO:0007669"/>
    <property type="project" value="InterPro"/>
</dbReference>
<accession>A0A136LVP7</accession>
<keyword evidence="1 3" id="KW-0378">Hydrolase</keyword>
<dbReference type="InterPro" id="IPR033704">
    <property type="entry name" value="dUTPase_trimeric"/>
</dbReference>
<proteinExistence type="predicted"/>
<dbReference type="PANTHER" id="PTHR42680:SF3">
    <property type="entry name" value="DCTP DEAMINASE"/>
    <property type="match status" value="1"/>
</dbReference>
<dbReference type="PANTHER" id="PTHR42680">
    <property type="entry name" value="DCTP DEAMINASE"/>
    <property type="match status" value="1"/>
</dbReference>
<dbReference type="Gene3D" id="2.70.40.10">
    <property type="match status" value="1"/>
</dbReference>
<dbReference type="EC" id="3.5.4.13" evidence="3"/>
<dbReference type="STRING" id="1617426.TR69_WS6001001518"/>
<keyword evidence="2" id="KW-0546">Nucleotide metabolism</keyword>
<comment type="caution">
    <text evidence="3">The sequence shown here is derived from an EMBL/GenBank/DDBJ whole genome shotgun (WGS) entry which is preliminary data.</text>
</comment>
<protein>
    <submittedName>
        <fullName evidence="3">Deoxycytidine triphosphate deaminase</fullName>
        <ecNumber evidence="3">3.5.4.13</ecNumber>
    </submittedName>
</protein>
<gene>
    <name evidence="3" type="primary">dcd</name>
    <name evidence="3" type="ORF">TR69_WS6001001518</name>
</gene>
<dbReference type="GO" id="GO:0008829">
    <property type="term" value="F:dCTP deaminase activity"/>
    <property type="evidence" value="ECO:0007669"/>
    <property type="project" value="UniProtKB-EC"/>
</dbReference>
<dbReference type="InterPro" id="IPR011962">
    <property type="entry name" value="dCTP_deaminase"/>
</dbReference>
<dbReference type="EMBL" id="JYNZ01000007">
    <property type="protein sequence ID" value="KXK25715.1"/>
    <property type="molecule type" value="Genomic_DNA"/>
</dbReference>
<organism evidence="3 4">
    <name type="scientific">candidate division WS6 bacterium OLB20</name>
    <dbReference type="NCBI Taxonomy" id="1617426"/>
    <lineage>
        <taxon>Bacteria</taxon>
        <taxon>Candidatus Dojkabacteria</taxon>
    </lineage>
</organism>
<dbReference type="InterPro" id="IPR036157">
    <property type="entry name" value="dUTPase-like_sf"/>
</dbReference>
<evidence type="ECO:0000313" key="4">
    <source>
        <dbReference type="Proteomes" id="UP000070457"/>
    </source>
</evidence>
<dbReference type="CDD" id="cd07557">
    <property type="entry name" value="trimeric_dUTPase"/>
    <property type="match status" value="1"/>
</dbReference>
<sequence>MILSRADIQERIRTGEVSFTPGLDGFQMQPHAVDLRLGLEFHIPKTWELTKEGRRAIMIDPLSGTAAENFDTVTLKPGQYFELLPQESVIGTTYEAIGLHAKDLMCVLYPRSSINRRGLSVALSGIIDVGYTGHLMIPIVNNTDQQLIRIYPGERVCQVVFQKISSDISAEDAQLHGLTRAKYNGGKDGFIGGKSDREDEMQLIREGRLAALKKDFALPL</sequence>
<evidence type="ECO:0000256" key="2">
    <source>
        <dbReference type="ARBA" id="ARBA00023080"/>
    </source>
</evidence>
<dbReference type="SUPFAM" id="SSF51283">
    <property type="entry name" value="dUTPase-like"/>
    <property type="match status" value="1"/>
</dbReference>
<dbReference type="Pfam" id="PF22769">
    <property type="entry name" value="DCD"/>
    <property type="match status" value="1"/>
</dbReference>